<dbReference type="RefSeq" id="WP_136561324.1">
    <property type="nucleotide sequence ID" value="NZ_BAABLS010000002.1"/>
</dbReference>
<dbReference type="InterPro" id="IPR050482">
    <property type="entry name" value="Sensor_HK_TwoCompSys"/>
</dbReference>
<dbReference type="Gene3D" id="1.20.5.1930">
    <property type="match status" value="1"/>
</dbReference>
<evidence type="ECO:0000259" key="11">
    <source>
        <dbReference type="SMART" id="SM00387"/>
    </source>
</evidence>
<name>A0A4S8NNW5_9ACTN</name>
<evidence type="ECO:0000256" key="7">
    <source>
        <dbReference type="ARBA" id="ARBA00022840"/>
    </source>
</evidence>
<dbReference type="OrthoDB" id="227596at2"/>
<keyword evidence="5" id="KW-0547">Nucleotide-binding</keyword>
<keyword evidence="13" id="KW-1185">Reference proteome</keyword>
<evidence type="ECO:0000256" key="1">
    <source>
        <dbReference type="ARBA" id="ARBA00000085"/>
    </source>
</evidence>
<dbReference type="SUPFAM" id="SSF55874">
    <property type="entry name" value="ATPase domain of HSP90 chaperone/DNA topoisomerase II/histidine kinase"/>
    <property type="match status" value="1"/>
</dbReference>
<keyword evidence="6 12" id="KW-0418">Kinase</keyword>
<dbReference type="SMART" id="SM00387">
    <property type="entry name" value="HATPase_c"/>
    <property type="match status" value="1"/>
</dbReference>
<dbReference type="EMBL" id="STGW01000001">
    <property type="protein sequence ID" value="THV18610.1"/>
    <property type="molecule type" value="Genomic_DNA"/>
</dbReference>
<evidence type="ECO:0000256" key="3">
    <source>
        <dbReference type="ARBA" id="ARBA00022553"/>
    </source>
</evidence>
<evidence type="ECO:0000256" key="5">
    <source>
        <dbReference type="ARBA" id="ARBA00022741"/>
    </source>
</evidence>
<feature type="domain" description="Histidine kinase/HSP90-like ATPase" evidence="11">
    <location>
        <begin position="297"/>
        <end position="393"/>
    </location>
</feature>
<dbReference type="Pfam" id="PF02518">
    <property type="entry name" value="HATPase_c"/>
    <property type="match status" value="1"/>
</dbReference>
<feature type="transmembrane region" description="Helical" evidence="10">
    <location>
        <begin position="49"/>
        <end position="67"/>
    </location>
</feature>
<dbReference type="PANTHER" id="PTHR24421:SF10">
    <property type="entry name" value="NITRATE_NITRITE SENSOR PROTEIN NARQ"/>
    <property type="match status" value="1"/>
</dbReference>
<dbReference type="PANTHER" id="PTHR24421">
    <property type="entry name" value="NITRATE/NITRITE SENSOR PROTEIN NARX-RELATED"/>
    <property type="match status" value="1"/>
</dbReference>
<keyword evidence="8" id="KW-0902">Two-component regulatory system</keyword>
<dbReference type="GO" id="GO:0000155">
    <property type="term" value="F:phosphorelay sensor kinase activity"/>
    <property type="evidence" value="ECO:0007669"/>
    <property type="project" value="InterPro"/>
</dbReference>
<feature type="region of interest" description="Disordered" evidence="9">
    <location>
        <begin position="246"/>
        <end position="267"/>
    </location>
</feature>
<comment type="caution">
    <text evidence="12">The sequence shown here is derived from an EMBL/GenBank/DDBJ whole genome shotgun (WGS) entry which is preliminary data.</text>
</comment>
<dbReference type="EC" id="2.7.13.3" evidence="2"/>
<proteinExistence type="predicted"/>
<dbReference type="Proteomes" id="UP000307087">
    <property type="component" value="Unassembled WGS sequence"/>
</dbReference>
<evidence type="ECO:0000256" key="8">
    <source>
        <dbReference type="ARBA" id="ARBA00023012"/>
    </source>
</evidence>
<keyword evidence="4" id="KW-0808">Transferase</keyword>
<gene>
    <name evidence="12" type="ORF">E9934_03100</name>
</gene>
<keyword evidence="10" id="KW-0812">Transmembrane</keyword>
<dbReference type="InterPro" id="IPR003594">
    <property type="entry name" value="HATPase_dom"/>
</dbReference>
<accession>A0A4S8NNW5</accession>
<dbReference type="Pfam" id="PF07730">
    <property type="entry name" value="HisKA_3"/>
    <property type="match status" value="1"/>
</dbReference>
<dbReference type="InterPro" id="IPR036890">
    <property type="entry name" value="HATPase_C_sf"/>
</dbReference>
<dbReference type="CDD" id="cd16917">
    <property type="entry name" value="HATPase_UhpB-NarQ-NarX-like"/>
    <property type="match status" value="1"/>
</dbReference>
<keyword evidence="3" id="KW-0597">Phosphoprotein</keyword>
<dbReference type="GO" id="GO:0005524">
    <property type="term" value="F:ATP binding"/>
    <property type="evidence" value="ECO:0007669"/>
    <property type="project" value="UniProtKB-KW"/>
</dbReference>
<organism evidence="12 13">
    <name type="scientific">Nocardioides caeni</name>
    <dbReference type="NCBI Taxonomy" id="574700"/>
    <lineage>
        <taxon>Bacteria</taxon>
        <taxon>Bacillati</taxon>
        <taxon>Actinomycetota</taxon>
        <taxon>Actinomycetes</taxon>
        <taxon>Propionibacteriales</taxon>
        <taxon>Nocardioidaceae</taxon>
        <taxon>Nocardioides</taxon>
    </lineage>
</organism>
<keyword evidence="10" id="KW-1133">Transmembrane helix</keyword>
<feature type="transmembrane region" description="Helical" evidence="10">
    <location>
        <begin position="147"/>
        <end position="166"/>
    </location>
</feature>
<dbReference type="GO" id="GO:0046983">
    <property type="term" value="F:protein dimerization activity"/>
    <property type="evidence" value="ECO:0007669"/>
    <property type="project" value="InterPro"/>
</dbReference>
<dbReference type="Gene3D" id="3.30.565.10">
    <property type="entry name" value="Histidine kinase-like ATPase, C-terminal domain"/>
    <property type="match status" value="1"/>
</dbReference>
<evidence type="ECO:0000313" key="13">
    <source>
        <dbReference type="Proteomes" id="UP000307087"/>
    </source>
</evidence>
<evidence type="ECO:0000256" key="9">
    <source>
        <dbReference type="SAM" id="MobiDB-lite"/>
    </source>
</evidence>
<dbReference type="AlphaFoldDB" id="A0A4S8NNW5"/>
<keyword evidence="10" id="KW-0472">Membrane</keyword>
<reference evidence="12 13" key="1">
    <citation type="journal article" date="2009" name="Int. J. Syst. Evol. Microbiol.">
        <title>Nocardioides caeni sp. nov., isolated from wastewater.</title>
        <authorList>
            <person name="Yoon J.H."/>
            <person name="Kang S.J."/>
            <person name="Park S."/>
            <person name="Kim W."/>
            <person name="Oh T.K."/>
        </authorList>
    </citation>
    <scope>NUCLEOTIDE SEQUENCE [LARGE SCALE GENOMIC DNA]</scope>
    <source>
        <strain evidence="12 13">DSM 23134</strain>
    </source>
</reference>
<sequence>MPAAFLRSILAEPRAPVPSGPAARAWWDRALVGALLLTAAGEAAFRSDVPARPLAIAVALIVIPALLWRRTHPLMATAVGFGGAMVLHLPLLLDGTANAGLNTMVCLLLLPYSLYRWASGREALIGTAVVAVPAVLGLATAETAGDVIGGTTVLIASFALGAAMRYRAVAHKREVQQVRTLERGELARELHDTVAHHVSAIAIQAQAGRAVAATDPAAAVEVLAVIEAEASRTLLEMRTMVRVLRHDDHGDGDGDTTDPVPVSYAPQRGIGDLDDLTRMSPAVRVHRDGDLVDLPQAVEAAVFRICQESVTNAVRHSVNATVIAVEVTSDAHEEVGVVRLRVHDDGEAARLAAGVGYGLVGMAERAKLLGGTCHAGPDPLGGWTVEATIPREVPQ</sequence>
<evidence type="ECO:0000256" key="2">
    <source>
        <dbReference type="ARBA" id="ARBA00012438"/>
    </source>
</evidence>
<evidence type="ECO:0000256" key="4">
    <source>
        <dbReference type="ARBA" id="ARBA00022679"/>
    </source>
</evidence>
<feature type="transmembrane region" description="Helical" evidence="10">
    <location>
        <begin position="122"/>
        <end position="141"/>
    </location>
</feature>
<comment type="catalytic activity">
    <reaction evidence="1">
        <text>ATP + protein L-histidine = ADP + protein N-phospho-L-histidine.</text>
        <dbReference type="EC" id="2.7.13.3"/>
    </reaction>
</comment>
<keyword evidence="7" id="KW-0067">ATP-binding</keyword>
<dbReference type="GO" id="GO:0016020">
    <property type="term" value="C:membrane"/>
    <property type="evidence" value="ECO:0007669"/>
    <property type="project" value="InterPro"/>
</dbReference>
<evidence type="ECO:0000256" key="10">
    <source>
        <dbReference type="SAM" id="Phobius"/>
    </source>
</evidence>
<feature type="transmembrane region" description="Helical" evidence="10">
    <location>
        <begin position="99"/>
        <end position="115"/>
    </location>
</feature>
<evidence type="ECO:0000256" key="6">
    <source>
        <dbReference type="ARBA" id="ARBA00022777"/>
    </source>
</evidence>
<protein>
    <recommendedName>
        <fullName evidence="2">histidine kinase</fullName>
        <ecNumber evidence="2">2.7.13.3</ecNumber>
    </recommendedName>
</protein>
<evidence type="ECO:0000313" key="12">
    <source>
        <dbReference type="EMBL" id="THV18610.1"/>
    </source>
</evidence>
<dbReference type="InterPro" id="IPR011712">
    <property type="entry name" value="Sig_transdc_His_kin_sub3_dim/P"/>
</dbReference>